<sequence>MTSSSGIKRWPMSEIGADVACMPTQRNRATELRTVSASTIHRKGLLLNLCDELSELKQGLENIDNEYKTFTWH</sequence>
<keyword evidence="2" id="KW-1185">Reference proteome</keyword>
<comment type="caution">
    <text evidence="1">The sequence shown here is derived from an EMBL/GenBank/DDBJ whole genome shotgun (WGS) entry which is preliminary data.</text>
</comment>
<evidence type="ECO:0000313" key="1">
    <source>
        <dbReference type="EMBL" id="CAG8603197.1"/>
    </source>
</evidence>
<dbReference type="EMBL" id="CAJVPS010004398">
    <property type="protein sequence ID" value="CAG8603197.1"/>
    <property type="molecule type" value="Genomic_DNA"/>
</dbReference>
<gene>
    <name evidence="1" type="ORF">ALEPTO_LOCUS8236</name>
</gene>
<accession>A0A9N9CGX3</accession>
<evidence type="ECO:0000313" key="2">
    <source>
        <dbReference type="Proteomes" id="UP000789508"/>
    </source>
</evidence>
<name>A0A9N9CGX3_9GLOM</name>
<dbReference type="Proteomes" id="UP000789508">
    <property type="component" value="Unassembled WGS sequence"/>
</dbReference>
<organism evidence="1 2">
    <name type="scientific">Ambispora leptoticha</name>
    <dbReference type="NCBI Taxonomy" id="144679"/>
    <lineage>
        <taxon>Eukaryota</taxon>
        <taxon>Fungi</taxon>
        <taxon>Fungi incertae sedis</taxon>
        <taxon>Mucoromycota</taxon>
        <taxon>Glomeromycotina</taxon>
        <taxon>Glomeromycetes</taxon>
        <taxon>Archaeosporales</taxon>
        <taxon>Ambisporaceae</taxon>
        <taxon>Ambispora</taxon>
    </lineage>
</organism>
<dbReference type="AlphaFoldDB" id="A0A9N9CGX3"/>
<reference evidence="1" key="1">
    <citation type="submission" date="2021-06" db="EMBL/GenBank/DDBJ databases">
        <authorList>
            <person name="Kallberg Y."/>
            <person name="Tangrot J."/>
            <person name="Rosling A."/>
        </authorList>
    </citation>
    <scope>NUCLEOTIDE SEQUENCE</scope>
    <source>
        <strain evidence="1">FL130A</strain>
    </source>
</reference>
<protein>
    <submittedName>
        <fullName evidence="1">4697_t:CDS:1</fullName>
    </submittedName>
</protein>
<proteinExistence type="predicted"/>